<dbReference type="AlphaFoldDB" id="A0A4R5YE45"/>
<keyword evidence="1" id="KW-1133">Transmembrane helix</keyword>
<evidence type="ECO:0000313" key="2">
    <source>
        <dbReference type="EMBL" id="TDL42448.1"/>
    </source>
</evidence>
<protein>
    <submittedName>
        <fullName evidence="2">Uncharacterized protein</fullName>
    </submittedName>
</protein>
<keyword evidence="1" id="KW-0472">Membrane</keyword>
<feature type="transmembrane region" description="Helical" evidence="1">
    <location>
        <begin position="162"/>
        <end position="184"/>
    </location>
</feature>
<name>A0A4R5YE45_KOCRO</name>
<feature type="transmembrane region" description="Helical" evidence="1">
    <location>
        <begin position="15"/>
        <end position="36"/>
    </location>
</feature>
<keyword evidence="1" id="KW-0812">Transmembrane</keyword>
<feature type="transmembrane region" description="Helical" evidence="1">
    <location>
        <begin position="48"/>
        <end position="68"/>
    </location>
</feature>
<dbReference type="EMBL" id="SMZT01000004">
    <property type="protein sequence ID" value="TDL42448.1"/>
    <property type="molecule type" value="Genomic_DNA"/>
</dbReference>
<organism evidence="2 3">
    <name type="scientific">Kocuria rosea</name>
    <name type="common">Deinococcus erythromyxa</name>
    <name type="synonym">Micrococcus rubens</name>
    <dbReference type="NCBI Taxonomy" id="1275"/>
    <lineage>
        <taxon>Bacteria</taxon>
        <taxon>Bacillati</taxon>
        <taxon>Actinomycetota</taxon>
        <taxon>Actinomycetes</taxon>
        <taxon>Micrococcales</taxon>
        <taxon>Micrococcaceae</taxon>
        <taxon>Kocuria</taxon>
    </lineage>
</organism>
<evidence type="ECO:0000313" key="3">
    <source>
        <dbReference type="Proteomes" id="UP000295163"/>
    </source>
</evidence>
<reference evidence="2 3" key="1">
    <citation type="submission" date="2019-03" db="EMBL/GenBank/DDBJ databases">
        <title>Genome Sequencing and Assembly of Various Microbes Isolated from Partially Reclaimed Soil and Acid Mine Drainage (AMD) Site.</title>
        <authorList>
            <person name="Steinbock B."/>
            <person name="Bechtold R."/>
            <person name="Sevigny J.L."/>
            <person name="Thomas D."/>
            <person name="Cuthill L.R."/>
            <person name="Aveiro Johannsen E.J."/>
            <person name="Thomas K."/>
            <person name="Ghosh A."/>
        </authorList>
    </citation>
    <scope>NUCLEOTIDE SEQUENCE [LARGE SCALE GENOMIC DNA]</scope>
    <source>
        <strain evidence="2 3">S-A3</strain>
    </source>
</reference>
<gene>
    <name evidence="2" type="ORF">E2R59_10910</name>
</gene>
<feature type="transmembrane region" description="Helical" evidence="1">
    <location>
        <begin position="190"/>
        <end position="209"/>
    </location>
</feature>
<dbReference type="RefSeq" id="WP_133410556.1">
    <property type="nucleotide sequence ID" value="NZ_SMZT01000004.1"/>
</dbReference>
<accession>A0A4R5YE45</accession>
<feature type="transmembrane region" description="Helical" evidence="1">
    <location>
        <begin position="89"/>
        <end position="106"/>
    </location>
</feature>
<feature type="transmembrane region" description="Helical" evidence="1">
    <location>
        <begin position="118"/>
        <end position="136"/>
    </location>
</feature>
<dbReference type="GeneID" id="64347926"/>
<sequence>MAVETRPTTGTPGPWFRTLCGAITLGLSLVCVLSSLPYLTTTSGSEQWTIWGFFLWGAGLAVGGAWLIRGRSKGQDLVFVRDRKRLVTVAALTVLVIGMAIFFATLPAGEDSAFDASLGYRTMFANLFATLPFLLFDRQDHQERTAPMPQDGPGRGKVKRRILLLVIAGVVAWPAGLALGELVHPWFEEILPRLGTGLLAAAAVLGYRLRKSRARGSGPDASPGR</sequence>
<comment type="caution">
    <text evidence="2">The sequence shown here is derived from an EMBL/GenBank/DDBJ whole genome shotgun (WGS) entry which is preliminary data.</text>
</comment>
<evidence type="ECO:0000256" key="1">
    <source>
        <dbReference type="SAM" id="Phobius"/>
    </source>
</evidence>
<proteinExistence type="predicted"/>
<dbReference type="Proteomes" id="UP000295163">
    <property type="component" value="Unassembled WGS sequence"/>
</dbReference>